<organism evidence="2 3">
    <name type="scientific">Tanacetum coccineum</name>
    <dbReference type="NCBI Taxonomy" id="301880"/>
    <lineage>
        <taxon>Eukaryota</taxon>
        <taxon>Viridiplantae</taxon>
        <taxon>Streptophyta</taxon>
        <taxon>Embryophyta</taxon>
        <taxon>Tracheophyta</taxon>
        <taxon>Spermatophyta</taxon>
        <taxon>Magnoliopsida</taxon>
        <taxon>eudicotyledons</taxon>
        <taxon>Gunneridae</taxon>
        <taxon>Pentapetalae</taxon>
        <taxon>asterids</taxon>
        <taxon>campanulids</taxon>
        <taxon>Asterales</taxon>
        <taxon>Asteraceae</taxon>
        <taxon>Asteroideae</taxon>
        <taxon>Anthemideae</taxon>
        <taxon>Anthemidinae</taxon>
        <taxon>Tanacetum</taxon>
    </lineage>
</organism>
<evidence type="ECO:0000313" key="3">
    <source>
        <dbReference type="Proteomes" id="UP001151760"/>
    </source>
</evidence>
<keyword evidence="3" id="KW-1185">Reference proteome</keyword>
<reference evidence="2" key="1">
    <citation type="journal article" date="2022" name="Int. J. Mol. Sci.">
        <title>Draft Genome of Tanacetum Coccineum: Genomic Comparison of Closely Related Tanacetum-Family Plants.</title>
        <authorList>
            <person name="Yamashiro T."/>
            <person name="Shiraishi A."/>
            <person name="Nakayama K."/>
            <person name="Satake H."/>
        </authorList>
    </citation>
    <scope>NUCLEOTIDE SEQUENCE</scope>
</reference>
<gene>
    <name evidence="2" type="ORF">Tco_0978996</name>
</gene>
<proteinExistence type="predicted"/>
<reference evidence="2" key="2">
    <citation type="submission" date="2022-01" db="EMBL/GenBank/DDBJ databases">
        <authorList>
            <person name="Yamashiro T."/>
            <person name="Shiraishi A."/>
            <person name="Satake H."/>
            <person name="Nakayama K."/>
        </authorList>
    </citation>
    <scope>NUCLEOTIDE SEQUENCE</scope>
</reference>
<evidence type="ECO:0000256" key="1">
    <source>
        <dbReference type="SAM" id="MobiDB-lite"/>
    </source>
</evidence>
<dbReference type="EMBL" id="BQNB010016533">
    <property type="protein sequence ID" value="GJT52839.1"/>
    <property type="molecule type" value="Genomic_DNA"/>
</dbReference>
<sequence length="318" mass="36819">MDENIDDLTIEQYFKLTQENQSPSVGMKFDDMTIAEYLEYEEAVKTQDYDGYQTHSTNAGVSTINRDHLSPHHKSFDLPLKAKTNPYFQASQSPIHPKITKTPTKHTKGNEIRKEREQSDEGLGKGKGKDYNGRSRGPLSCGETKTRAIIEAMVNKLPEEWFQGLCKDKDDLEGIIDYLEPTLYDGFIDPDDEAYKQRRNKLLGMPYTESPPILNEEAEITRYSLGARELKRSFQYQKEILCKTRQFASGKTNMCTKWASYNPYFNEYDGGNNSRENKEYWESSNDDKRTTLEWEDLSFDDWVRVAFGKDPAAKRAHY</sequence>
<evidence type="ECO:0000313" key="2">
    <source>
        <dbReference type="EMBL" id="GJT52839.1"/>
    </source>
</evidence>
<name>A0ABQ5EPU3_9ASTR</name>
<dbReference type="Proteomes" id="UP001151760">
    <property type="component" value="Unassembled WGS sequence"/>
</dbReference>
<accession>A0ABQ5EPU3</accession>
<protein>
    <submittedName>
        <fullName evidence="2">Uncharacterized protein</fullName>
    </submittedName>
</protein>
<feature type="region of interest" description="Disordered" evidence="1">
    <location>
        <begin position="90"/>
        <end position="140"/>
    </location>
</feature>
<feature type="compositionally biased region" description="Basic and acidic residues" evidence="1">
    <location>
        <begin position="108"/>
        <end position="133"/>
    </location>
</feature>
<comment type="caution">
    <text evidence="2">The sequence shown here is derived from an EMBL/GenBank/DDBJ whole genome shotgun (WGS) entry which is preliminary data.</text>
</comment>